<keyword evidence="1" id="KW-0472">Membrane</keyword>
<proteinExistence type="predicted"/>
<keyword evidence="3" id="KW-1185">Reference proteome</keyword>
<feature type="transmembrane region" description="Helical" evidence="1">
    <location>
        <begin position="12"/>
        <end position="29"/>
    </location>
</feature>
<protein>
    <submittedName>
        <fullName evidence="2">Bacteriocin-associated integral membrane protein</fullName>
    </submittedName>
</protein>
<comment type="caution">
    <text evidence="2">The sequence shown here is derived from an EMBL/GenBank/DDBJ whole genome shotgun (WGS) entry which is preliminary data.</text>
</comment>
<accession>A0ABR5PTB7</accession>
<keyword evidence="1" id="KW-0812">Transmembrane</keyword>
<reference evidence="2 3" key="1">
    <citation type="journal article" date="2015" name="Genome Announc.">
        <title>Expanding the biotechnology potential of lactobacilli through comparative genomics of 213 strains and associated genera.</title>
        <authorList>
            <person name="Sun Z."/>
            <person name="Harris H.M."/>
            <person name="McCann A."/>
            <person name="Guo C."/>
            <person name="Argimon S."/>
            <person name="Zhang W."/>
            <person name="Yang X."/>
            <person name="Jeffery I.B."/>
            <person name="Cooney J.C."/>
            <person name="Kagawa T.F."/>
            <person name="Liu W."/>
            <person name="Song Y."/>
            <person name="Salvetti E."/>
            <person name="Wrobel A."/>
            <person name="Rasinkangas P."/>
            <person name="Parkhill J."/>
            <person name="Rea M.C."/>
            <person name="O'Sullivan O."/>
            <person name="Ritari J."/>
            <person name="Douillard F.P."/>
            <person name="Paul Ross R."/>
            <person name="Yang R."/>
            <person name="Briner A.E."/>
            <person name="Felis G.E."/>
            <person name="de Vos W.M."/>
            <person name="Barrangou R."/>
            <person name="Klaenhammer T.R."/>
            <person name="Caufield P.W."/>
            <person name="Cui Y."/>
            <person name="Zhang H."/>
            <person name="O'Toole P.W."/>
        </authorList>
    </citation>
    <scope>NUCLEOTIDE SEQUENCE [LARGE SCALE GENOMIC DNA]</scope>
    <source>
        <strain evidence="2 3">DSM 6629</strain>
    </source>
</reference>
<sequence>MVRLYKKVLKFLFVLIDVVTVSLWLIYIINQHNNIIAANEFDLTNNYAQLGFPKYQENNVDYFKQLQVIQKTSDQLKIPFLKRTYYLGSGINYEHYNYNKHIQNVLFEVSDLDNTALKNNFNVDFHNGNTYSTVRTPTSHHLKKYSNINFTVKQISFTEPPKSREGIFFIQTQDIGLIQKYIRKLRLNYNHAFKTSYKLKDFQPTPIYSVSDDLSLESDNIKTMAETMVIFQIVFFIIYIFSFIYDIGIYKSLGFNSFRILKEIVLPELLIGSLLPLIGGIIYELLKKETSIIWDSVSLLLLIAILELVFTYGLVTLLQYIPTNRLIIKQSYARKLFEVSFISKGLLLIFLLSTALPLANTEFQILKNLSHPQTSTYSKYVNFYPNMQGYNEELSPMRLTKMEQKYLYPKLENDGSLYIDTSQIITSNPYYQRSVDINTNYLRFNPLYNLSNKKITINQNEHRSIILLPQKNIKYRSRISNYFVDKLKLRPHFVIIKNNQYIFSTQGQKKNNYAYINVFTRKNISKNAILDIFTGEADDTIKIPKKGRSPKQIYRHYLSILEKYNLRDNLPQIIRSDQSRKADLANIFSEVYVDIFVIIISFVMFIMISAIMMSLYFSVYGRTFAIKQTLGMSTFRSMLNYWLLWLLQIVLVIIVLSVFIQKITDPPVYLLFITAIFIDFIVSLITIHLFSRKAVGRFLNE</sequence>
<feature type="transmembrane region" description="Helical" evidence="1">
    <location>
        <begin position="229"/>
        <end position="248"/>
    </location>
</feature>
<evidence type="ECO:0000313" key="3">
    <source>
        <dbReference type="Proteomes" id="UP000051735"/>
    </source>
</evidence>
<feature type="transmembrane region" description="Helical" evidence="1">
    <location>
        <begin position="595"/>
        <end position="620"/>
    </location>
</feature>
<evidence type="ECO:0000256" key="1">
    <source>
        <dbReference type="SAM" id="Phobius"/>
    </source>
</evidence>
<organism evidence="2 3">
    <name type="scientific">Lactobacillus intestinalis DSM 6629</name>
    <dbReference type="NCBI Taxonomy" id="1423761"/>
    <lineage>
        <taxon>Bacteria</taxon>
        <taxon>Bacillati</taxon>
        <taxon>Bacillota</taxon>
        <taxon>Bacilli</taxon>
        <taxon>Lactobacillales</taxon>
        <taxon>Lactobacillaceae</taxon>
        <taxon>Lactobacillus</taxon>
    </lineage>
</organism>
<feature type="transmembrane region" description="Helical" evidence="1">
    <location>
        <begin position="669"/>
        <end position="690"/>
    </location>
</feature>
<dbReference type="EMBL" id="AZGN01000003">
    <property type="protein sequence ID" value="KRM34584.1"/>
    <property type="molecule type" value="Genomic_DNA"/>
</dbReference>
<feature type="transmembrane region" description="Helical" evidence="1">
    <location>
        <begin position="269"/>
        <end position="286"/>
    </location>
</feature>
<feature type="transmembrane region" description="Helical" evidence="1">
    <location>
        <begin position="336"/>
        <end position="359"/>
    </location>
</feature>
<feature type="transmembrane region" description="Helical" evidence="1">
    <location>
        <begin position="641"/>
        <end position="663"/>
    </location>
</feature>
<dbReference type="Proteomes" id="UP000051735">
    <property type="component" value="Unassembled WGS sequence"/>
</dbReference>
<feature type="transmembrane region" description="Helical" evidence="1">
    <location>
        <begin position="292"/>
        <end position="315"/>
    </location>
</feature>
<name>A0ABR5PTB7_9LACO</name>
<gene>
    <name evidence="2" type="ORF">FC44_GL001297</name>
</gene>
<keyword evidence="1" id="KW-1133">Transmembrane helix</keyword>
<evidence type="ECO:0000313" key="2">
    <source>
        <dbReference type="EMBL" id="KRM34584.1"/>
    </source>
</evidence>